<dbReference type="InterPro" id="IPR012337">
    <property type="entry name" value="RNaseH-like_sf"/>
</dbReference>
<protein>
    <recommendedName>
        <fullName evidence="1">RNase H type-1 domain-containing protein</fullName>
    </recommendedName>
</protein>
<evidence type="ECO:0000259" key="1">
    <source>
        <dbReference type="PROSITE" id="PS50879"/>
    </source>
</evidence>
<dbReference type="STRING" id="97359.A0A550CWI2"/>
<dbReference type="EMBL" id="VDMD01000001">
    <property type="protein sequence ID" value="TRM69149.1"/>
    <property type="molecule type" value="Genomic_DNA"/>
</dbReference>
<dbReference type="Gene3D" id="3.30.420.10">
    <property type="entry name" value="Ribonuclease H-like superfamily/Ribonuclease H"/>
    <property type="match status" value="1"/>
</dbReference>
<dbReference type="Pfam" id="PF00075">
    <property type="entry name" value="RNase_H"/>
    <property type="match status" value="1"/>
</dbReference>
<dbReference type="SUPFAM" id="SSF53098">
    <property type="entry name" value="Ribonuclease H-like"/>
    <property type="match status" value="1"/>
</dbReference>
<evidence type="ECO:0000313" key="3">
    <source>
        <dbReference type="Proteomes" id="UP000320762"/>
    </source>
</evidence>
<name>A0A550CWI2_9AGAR</name>
<keyword evidence="3" id="KW-1185">Reference proteome</keyword>
<dbReference type="OrthoDB" id="2752996at2759"/>
<feature type="domain" description="RNase H type-1" evidence="1">
    <location>
        <begin position="1"/>
        <end position="82"/>
    </location>
</feature>
<dbReference type="Proteomes" id="UP000320762">
    <property type="component" value="Unassembled WGS sequence"/>
</dbReference>
<reference evidence="2 3" key="1">
    <citation type="journal article" date="2019" name="New Phytol.">
        <title>Comparative genomics reveals unique wood-decay strategies and fruiting body development in the Schizophyllaceae.</title>
        <authorList>
            <person name="Almasi E."/>
            <person name="Sahu N."/>
            <person name="Krizsan K."/>
            <person name="Balint B."/>
            <person name="Kovacs G.M."/>
            <person name="Kiss B."/>
            <person name="Cseklye J."/>
            <person name="Drula E."/>
            <person name="Henrissat B."/>
            <person name="Nagy I."/>
            <person name="Chovatia M."/>
            <person name="Adam C."/>
            <person name="LaButti K."/>
            <person name="Lipzen A."/>
            <person name="Riley R."/>
            <person name="Grigoriev I.V."/>
            <person name="Nagy L.G."/>
        </authorList>
    </citation>
    <scope>NUCLEOTIDE SEQUENCE [LARGE SCALE GENOMIC DNA]</scope>
    <source>
        <strain evidence="2 3">NL-1724</strain>
    </source>
</reference>
<dbReference type="InterPro" id="IPR002156">
    <property type="entry name" value="RNaseH_domain"/>
</dbReference>
<dbReference type="InterPro" id="IPR036397">
    <property type="entry name" value="RNaseH_sf"/>
</dbReference>
<organism evidence="2 3">
    <name type="scientific">Schizophyllum amplum</name>
    <dbReference type="NCBI Taxonomy" id="97359"/>
    <lineage>
        <taxon>Eukaryota</taxon>
        <taxon>Fungi</taxon>
        <taxon>Dikarya</taxon>
        <taxon>Basidiomycota</taxon>
        <taxon>Agaricomycotina</taxon>
        <taxon>Agaricomycetes</taxon>
        <taxon>Agaricomycetidae</taxon>
        <taxon>Agaricales</taxon>
        <taxon>Schizophyllaceae</taxon>
        <taxon>Schizophyllum</taxon>
    </lineage>
</organism>
<dbReference type="GO" id="GO:0004523">
    <property type="term" value="F:RNA-DNA hybrid ribonuclease activity"/>
    <property type="evidence" value="ECO:0007669"/>
    <property type="project" value="InterPro"/>
</dbReference>
<evidence type="ECO:0000313" key="2">
    <source>
        <dbReference type="EMBL" id="TRM69149.1"/>
    </source>
</evidence>
<proteinExistence type="predicted"/>
<dbReference type="GO" id="GO:0003676">
    <property type="term" value="F:nucleic acid binding"/>
    <property type="evidence" value="ECO:0007669"/>
    <property type="project" value="InterPro"/>
</dbReference>
<dbReference type="AlphaFoldDB" id="A0A550CWI2"/>
<sequence>MVPLQRGLSIETDSKWTIGELTNLLKCHEDTGYIGKTNVALTKATVARLRKRRAYTKFKWVKGHAGHAGNEDADRLAGEGARRDIPDEVDMNTEPSLRITGAKLPMITQALAYKAIRLRKEKQGTTRRPTATNLAQILSDTEDAFGVKLTHESVWKAIRSPIIGLECQYFLWMLTHDAYKVGTYWLKGSFNADQKRRAECAKCGAIETMHHILFDCEYTGQDLVWRLTEQLWGHTKKRWTKQSLGTVVAAGCNPHKTDKGRPMAGANRLWTILMSESAKLIWNLRCERVIQNENEEFSAAEVERRWYATIEYRLTEDRRSTSRSLGKQALDPSLVVSTWKPVINGFQSLPPEWTGDTGVLVGIKRGCG</sequence>
<dbReference type="PROSITE" id="PS50879">
    <property type="entry name" value="RNASE_H_1"/>
    <property type="match status" value="1"/>
</dbReference>
<gene>
    <name evidence="2" type="ORF">BD626DRAFT_391040</name>
</gene>
<comment type="caution">
    <text evidence="2">The sequence shown here is derived from an EMBL/GenBank/DDBJ whole genome shotgun (WGS) entry which is preliminary data.</text>
</comment>
<accession>A0A550CWI2</accession>